<comment type="caution">
    <text evidence="1">The sequence shown here is derived from an EMBL/GenBank/DDBJ whole genome shotgun (WGS) entry which is preliminary data.</text>
</comment>
<reference evidence="1 2" key="1">
    <citation type="submission" date="2021-06" db="EMBL/GenBank/DDBJ databases">
        <authorList>
            <person name="Sun Q."/>
            <person name="Li D."/>
        </authorList>
    </citation>
    <scope>NUCLEOTIDE SEQUENCE [LARGE SCALE GENOMIC DNA]</scope>
    <source>
        <strain evidence="1 2">MSJ-1</strain>
    </source>
</reference>
<sequence>MDLLNLQKRKPIVDLNQYNFTLYGSPGIGKSSVASYLFDDPLFLAWEQGQNALEVYVQDMFTWKDFLLFVKEIKKINKEGKQYPFKSIVVDTVDIMRTKCEEYVCMANGWDSPADGAYGAGWAAITREFEKRISEIEACGLRFHYIAHDKVQTIDRKDVKYDKITLQLGSTAVNQVIKKVDFILYFDKEFEKDSEGNVTAKRVIRFDGGENYEAKARINGFPQFIYAGNTAKETANIIKSLFKEKAQELLSVNSEEPIIEKDLKDSPKVKDVEDELKEEKPANVENVTKAKIEELLNQAMKKIKEKKATPEDIQQIIKKNTTVELMNEISNTDEFNKVKELIENL</sequence>
<dbReference type="Proteomes" id="UP000783742">
    <property type="component" value="Unassembled WGS sequence"/>
</dbReference>
<evidence type="ECO:0000313" key="2">
    <source>
        <dbReference type="Proteomes" id="UP000783742"/>
    </source>
</evidence>
<protein>
    <submittedName>
        <fullName evidence="1">AAA family ATPase</fullName>
    </submittedName>
</protein>
<dbReference type="Pfam" id="PF13479">
    <property type="entry name" value="AAA_24"/>
    <property type="match status" value="1"/>
</dbReference>
<proteinExistence type="predicted"/>
<dbReference type="RefSeq" id="WP_216549454.1">
    <property type="nucleotide sequence ID" value="NZ_JAHLQO010000004.1"/>
</dbReference>
<dbReference type="EMBL" id="JAHLQO010000004">
    <property type="protein sequence ID" value="MBU5669620.1"/>
    <property type="molecule type" value="Genomic_DNA"/>
</dbReference>
<accession>A0ABS6FHG7</accession>
<gene>
    <name evidence="1" type="ORF">KQI68_07175</name>
</gene>
<keyword evidence="2" id="KW-1185">Reference proteome</keyword>
<evidence type="ECO:0000313" key="1">
    <source>
        <dbReference type="EMBL" id="MBU5669620.1"/>
    </source>
</evidence>
<name>A0ABS6FHG7_9FIRM</name>
<organism evidence="1 2">
    <name type="scientific">Peptoniphilus ovalis</name>
    <dbReference type="NCBI Taxonomy" id="2841503"/>
    <lineage>
        <taxon>Bacteria</taxon>
        <taxon>Bacillati</taxon>
        <taxon>Bacillota</taxon>
        <taxon>Tissierellia</taxon>
        <taxon>Tissierellales</taxon>
        <taxon>Peptoniphilaceae</taxon>
        <taxon>Peptoniphilus</taxon>
    </lineage>
</organism>